<dbReference type="Gene3D" id="3.60.20.10">
    <property type="entry name" value="Glutamine Phosphoribosylpyrophosphate, subunit 1, domain 1"/>
    <property type="match status" value="1"/>
</dbReference>
<evidence type="ECO:0000256" key="5">
    <source>
        <dbReference type="ARBA" id="ARBA00022840"/>
    </source>
</evidence>
<feature type="binding site" evidence="9">
    <location>
        <position position="96"/>
    </location>
    <ligand>
        <name>L-glutamine</name>
        <dbReference type="ChEBI" id="CHEBI:58359"/>
    </ligand>
</feature>
<feature type="site" description="Important for beta-aspartyl-AMP intermediate formation" evidence="10">
    <location>
        <position position="362"/>
    </location>
</feature>
<keyword evidence="8" id="KW-0028">Amino-acid biosynthesis</keyword>
<dbReference type="InterPro" id="IPR033738">
    <property type="entry name" value="AsnB_N"/>
</dbReference>
<dbReference type="RefSeq" id="WP_057952450.1">
    <property type="nucleotide sequence ID" value="NZ_CP013118.1"/>
</dbReference>
<dbReference type="PROSITE" id="PS51278">
    <property type="entry name" value="GATASE_TYPE_2"/>
    <property type="match status" value="1"/>
</dbReference>
<evidence type="ECO:0000256" key="1">
    <source>
        <dbReference type="ARBA" id="ARBA00005187"/>
    </source>
</evidence>
<gene>
    <name evidence="12" type="primary">asnB_1</name>
    <name evidence="12" type="ORF">L21SP5_01285</name>
</gene>
<proteinExistence type="inferred from homology"/>
<dbReference type="InterPro" id="IPR029055">
    <property type="entry name" value="Ntn_hydrolases_N"/>
</dbReference>
<dbReference type="InterPro" id="IPR017932">
    <property type="entry name" value="GATase_2_dom"/>
</dbReference>
<dbReference type="PIRSF" id="PIRSF001589">
    <property type="entry name" value="Asn_synthetase_glu-h"/>
    <property type="match status" value="1"/>
</dbReference>
<dbReference type="GO" id="GO:0004066">
    <property type="term" value="F:asparagine synthase (glutamine-hydrolyzing) activity"/>
    <property type="evidence" value="ECO:0007669"/>
    <property type="project" value="UniProtKB-EC"/>
</dbReference>
<keyword evidence="4 9" id="KW-0547">Nucleotide-binding</keyword>
<evidence type="ECO:0000313" key="13">
    <source>
        <dbReference type="Proteomes" id="UP000064893"/>
    </source>
</evidence>
<dbReference type="SUPFAM" id="SSF56235">
    <property type="entry name" value="N-terminal nucleophile aminohydrolases (Ntn hydrolases)"/>
    <property type="match status" value="1"/>
</dbReference>
<dbReference type="Pfam" id="PF13537">
    <property type="entry name" value="GATase_7"/>
    <property type="match status" value="1"/>
</dbReference>
<dbReference type="PANTHER" id="PTHR43284:SF1">
    <property type="entry name" value="ASPARAGINE SYNTHETASE"/>
    <property type="match status" value="1"/>
</dbReference>
<protein>
    <recommendedName>
        <fullName evidence="3">asparagine synthase (glutamine-hydrolyzing)</fullName>
        <ecNumber evidence="3">6.3.5.4</ecNumber>
    </recommendedName>
</protein>
<organism evidence="12 13">
    <name type="scientific">Salinivirga cyanobacteriivorans</name>
    <dbReference type="NCBI Taxonomy" id="1307839"/>
    <lineage>
        <taxon>Bacteria</taxon>
        <taxon>Pseudomonadati</taxon>
        <taxon>Bacteroidota</taxon>
        <taxon>Bacteroidia</taxon>
        <taxon>Bacteroidales</taxon>
        <taxon>Salinivirgaceae</taxon>
        <taxon>Salinivirga</taxon>
    </lineage>
</organism>
<evidence type="ECO:0000313" key="12">
    <source>
        <dbReference type="EMBL" id="ALO14939.1"/>
    </source>
</evidence>
<dbReference type="InterPro" id="IPR014729">
    <property type="entry name" value="Rossmann-like_a/b/a_fold"/>
</dbReference>
<dbReference type="AlphaFoldDB" id="A0A0S2HY40"/>
<dbReference type="GO" id="GO:0005524">
    <property type="term" value="F:ATP binding"/>
    <property type="evidence" value="ECO:0007669"/>
    <property type="project" value="UniProtKB-KW"/>
</dbReference>
<name>A0A0S2HY40_9BACT</name>
<accession>A0A0S2HY40</accession>
<dbReference type="Proteomes" id="UP000064893">
    <property type="component" value="Chromosome"/>
</dbReference>
<dbReference type="GO" id="GO:0006529">
    <property type="term" value="P:asparagine biosynthetic process"/>
    <property type="evidence" value="ECO:0007669"/>
    <property type="project" value="UniProtKB-KW"/>
</dbReference>
<dbReference type="PATRIC" id="fig|1307839.3.peg.1377"/>
<dbReference type="EMBL" id="CP013118">
    <property type="protein sequence ID" value="ALO14939.1"/>
    <property type="molecule type" value="Genomic_DNA"/>
</dbReference>
<keyword evidence="5 9" id="KW-0067">ATP-binding</keyword>
<evidence type="ECO:0000259" key="11">
    <source>
        <dbReference type="PROSITE" id="PS51278"/>
    </source>
</evidence>
<dbReference type="SUPFAM" id="SSF52402">
    <property type="entry name" value="Adenine nucleotide alpha hydrolases-like"/>
    <property type="match status" value="1"/>
</dbReference>
<dbReference type="InterPro" id="IPR001962">
    <property type="entry name" value="Asn_synthase"/>
</dbReference>
<comment type="catalytic activity">
    <reaction evidence="7">
        <text>L-aspartate + L-glutamine + ATP + H2O = L-asparagine + L-glutamate + AMP + diphosphate + H(+)</text>
        <dbReference type="Rhea" id="RHEA:12228"/>
        <dbReference type="ChEBI" id="CHEBI:15377"/>
        <dbReference type="ChEBI" id="CHEBI:15378"/>
        <dbReference type="ChEBI" id="CHEBI:29985"/>
        <dbReference type="ChEBI" id="CHEBI:29991"/>
        <dbReference type="ChEBI" id="CHEBI:30616"/>
        <dbReference type="ChEBI" id="CHEBI:33019"/>
        <dbReference type="ChEBI" id="CHEBI:58048"/>
        <dbReference type="ChEBI" id="CHEBI:58359"/>
        <dbReference type="ChEBI" id="CHEBI:456215"/>
        <dbReference type="EC" id="6.3.5.4"/>
    </reaction>
</comment>
<evidence type="ECO:0000256" key="6">
    <source>
        <dbReference type="ARBA" id="ARBA00022962"/>
    </source>
</evidence>
<evidence type="ECO:0000256" key="10">
    <source>
        <dbReference type="PIRSR" id="PIRSR001589-3"/>
    </source>
</evidence>
<dbReference type="STRING" id="1307839.L21SP5_01285"/>
<dbReference type="Pfam" id="PF00733">
    <property type="entry name" value="Asn_synthase"/>
    <property type="match status" value="1"/>
</dbReference>
<evidence type="ECO:0000256" key="9">
    <source>
        <dbReference type="PIRSR" id="PIRSR001589-2"/>
    </source>
</evidence>
<comment type="similarity">
    <text evidence="2">Belongs to the asparagine synthetase family.</text>
</comment>
<evidence type="ECO:0000256" key="8">
    <source>
        <dbReference type="PIRSR" id="PIRSR001589-1"/>
    </source>
</evidence>
<dbReference type="InterPro" id="IPR051786">
    <property type="entry name" value="ASN_synthetase/amidase"/>
</dbReference>
<keyword evidence="13" id="KW-1185">Reference proteome</keyword>
<sequence length="609" mass="69868">MCGIAGYWNAGVDFNAQSLEVMAAALRHRGPDYSGRFVEGKAGLIHERLSIIDLNERSNQPIHSHDGRFVMVYNGEVYNFNELATQFRIETKTTSDSEVVLELFVKKGVEFVNYMSGMFAIAIYDRKEERLFLFRDRVGIKPLFYYEQPGTFIFASELKALQRALPHDRLRLNHQAVLNYLHLGFIPAPDTIYENTHKLLPGELAIIDANGVVKRKWWSVERQIGKEQIKSEREALVRFDKVLNSAVQSRLISDVPVGTFLSGGIDSSLVSAVAARHYPGRIKTFTIGFEHTRHDETGYAAKVAKHIGSEHRMLYATEKEAEELLPDIISQYDEPFADTSAIPTMLVSRLAKDEVTVTLSGDGGDELFMGYGAHVWAGRLAKPGVQMMAPFYRTALAMGGSRYKRVARLFEKSQVHEPHIFSQEQYFFSQRELLQLVKQPGEVFKPQFEHIRRQLTPEERQALFDFKYYLPDDLLTKVDRASMRYALETRVPLLDYRMVEMAFNLDPGLRLKGKSGKYLLKQLLYKYVPKELFDRPKQGFSVPLEQWMKGPLEGWFNAYLDKSMLMKHGVVNPEYVADLQKKFKSPKYAFLYNRLWAVAALHAWLDSNT</sequence>
<comment type="pathway">
    <text evidence="1">Amino-acid biosynthesis; L-asparagine biosynthesis; L-asparagine from L-aspartate (L-Gln route): step 1/1.</text>
</comment>
<feature type="domain" description="Glutamine amidotransferase type-2" evidence="11">
    <location>
        <begin position="2"/>
        <end position="210"/>
    </location>
</feature>
<dbReference type="EC" id="6.3.5.4" evidence="3"/>
<keyword evidence="8" id="KW-0061">Asparagine biosynthesis</keyword>
<dbReference type="Gene3D" id="3.40.50.620">
    <property type="entry name" value="HUPs"/>
    <property type="match status" value="1"/>
</dbReference>
<dbReference type="KEGG" id="blq:L21SP5_01285"/>
<dbReference type="CDD" id="cd01991">
    <property type="entry name" value="Asn_synthase_B_C"/>
    <property type="match status" value="1"/>
</dbReference>
<dbReference type="NCBIfam" id="TIGR01536">
    <property type="entry name" value="asn_synth_AEB"/>
    <property type="match status" value="1"/>
</dbReference>
<evidence type="ECO:0000256" key="3">
    <source>
        <dbReference type="ARBA" id="ARBA00012737"/>
    </source>
</evidence>
<keyword evidence="12" id="KW-0436">Ligase</keyword>
<dbReference type="OrthoDB" id="9763290at2"/>
<feature type="binding site" evidence="9">
    <location>
        <begin position="360"/>
        <end position="361"/>
    </location>
    <ligand>
        <name>ATP</name>
        <dbReference type="ChEBI" id="CHEBI:30616"/>
    </ligand>
</feature>
<keyword evidence="6 8" id="KW-0315">Glutamine amidotransferase</keyword>
<evidence type="ECO:0000256" key="2">
    <source>
        <dbReference type="ARBA" id="ARBA00005752"/>
    </source>
</evidence>
<dbReference type="CDD" id="cd00712">
    <property type="entry name" value="AsnB"/>
    <property type="match status" value="1"/>
</dbReference>
<dbReference type="GO" id="GO:0005829">
    <property type="term" value="C:cytosol"/>
    <property type="evidence" value="ECO:0007669"/>
    <property type="project" value="TreeGrafter"/>
</dbReference>
<evidence type="ECO:0000256" key="4">
    <source>
        <dbReference type="ARBA" id="ARBA00022741"/>
    </source>
</evidence>
<feature type="binding site" evidence="9">
    <location>
        <position position="287"/>
    </location>
    <ligand>
        <name>ATP</name>
        <dbReference type="ChEBI" id="CHEBI:30616"/>
    </ligand>
</feature>
<reference evidence="12 13" key="1">
    <citation type="submission" date="2015-11" db="EMBL/GenBank/DDBJ databases">
        <title>Description and complete genome sequence of a novel strain predominating in hypersaline microbial mats and representing a new family of the Bacteriodetes phylum.</title>
        <authorList>
            <person name="Spring S."/>
            <person name="Bunk B."/>
            <person name="Sproer C."/>
            <person name="Klenk H.-P."/>
        </authorList>
    </citation>
    <scope>NUCLEOTIDE SEQUENCE [LARGE SCALE GENOMIC DNA]</scope>
    <source>
        <strain evidence="12 13">L21-Spi-D4</strain>
    </source>
</reference>
<feature type="active site" description="For GATase activity" evidence="8">
    <location>
        <position position="2"/>
    </location>
</feature>
<evidence type="ECO:0000256" key="7">
    <source>
        <dbReference type="ARBA" id="ARBA00048741"/>
    </source>
</evidence>
<dbReference type="InterPro" id="IPR006426">
    <property type="entry name" value="Asn_synth_AEB"/>
</dbReference>
<dbReference type="PANTHER" id="PTHR43284">
    <property type="entry name" value="ASPARAGINE SYNTHETASE (GLUTAMINE-HYDROLYZING)"/>
    <property type="match status" value="1"/>
</dbReference>